<dbReference type="RefSeq" id="XP_073805980.1">
    <property type="nucleotide sequence ID" value="XM_073949879.1"/>
</dbReference>
<keyword evidence="1" id="KW-1185">Reference proteome</keyword>
<protein>
    <submittedName>
        <fullName evidence="2">Transmembrane protease serine 4b isoform X1</fullName>
    </submittedName>
</protein>
<reference evidence="2" key="1">
    <citation type="submission" date="2025-08" db="UniProtKB">
        <authorList>
            <consortium name="RefSeq"/>
        </authorList>
    </citation>
    <scope>IDENTIFICATION</scope>
    <source>
        <strain evidence="2">Tuebingen</strain>
        <tissue evidence="2">Fibroblasts and whole tissue</tissue>
    </source>
</reference>
<gene>
    <name evidence="2" type="primary">tmprss4b</name>
    <name evidence="2" type="synonym">si:ch211-139a5.6</name>
    <name evidence="2" type="synonym">wu:fi21e09</name>
</gene>
<evidence type="ECO:0000313" key="2">
    <source>
        <dbReference type="RefSeq" id="XP_073805980.1"/>
    </source>
</evidence>
<accession>A0AC58JHM6</accession>
<keyword evidence="2" id="KW-0378">Hydrolase</keyword>
<evidence type="ECO:0000313" key="1">
    <source>
        <dbReference type="Proteomes" id="UP000000437"/>
    </source>
</evidence>
<keyword evidence="2" id="KW-0645">Protease</keyword>
<dbReference type="Proteomes" id="UP000000437">
    <property type="component" value="Chromosome 5"/>
</dbReference>
<keyword evidence="2" id="KW-0812">Transmembrane</keyword>
<name>A0AC58JHM6_DANRE</name>
<proteinExistence type="predicted"/>
<keyword evidence="2" id="KW-0472">Membrane</keyword>
<organism evidence="1 2">
    <name type="scientific">Danio rerio</name>
    <name type="common">Zebrafish</name>
    <name type="synonym">Brachydanio rerio</name>
    <dbReference type="NCBI Taxonomy" id="7955"/>
    <lineage>
        <taxon>Eukaryota</taxon>
        <taxon>Metazoa</taxon>
        <taxon>Chordata</taxon>
        <taxon>Craniata</taxon>
        <taxon>Vertebrata</taxon>
        <taxon>Euteleostomi</taxon>
        <taxon>Actinopterygii</taxon>
        <taxon>Neopterygii</taxon>
        <taxon>Teleostei</taxon>
        <taxon>Ostariophysi</taxon>
        <taxon>Cypriniformes</taxon>
        <taxon>Danionidae</taxon>
        <taxon>Danioninae</taxon>
        <taxon>Danio</taxon>
    </lineage>
</organism>
<sequence>MPTDPAGTQTSDLLACVMAMTRRRELSTLRTEESRARWRLTIITVCCVLAIMVSLIVGLYFTVRVVNSKFFFCSGSLKFITIEKACNGRADCAGGEDENVCISKLRINDTFPVRLMGDRLVLQVYINASGWRTVCADNWRTKHTRLTCQQLGYTVSPRSTRIPVRSLFFNPQNEFATVSNDSAQSDIQSFLSASNKCSSGSVVSVSCSDCGEVVGEDRIVGGVETSIEHWPWQVSLQFNHRHMCGGSLLSTSWIISAAHCFTGRTQELSRWTVVLGQTKVMDVVGVSVDMIVIHKDYNRLTNDFDIAMLKLTWPVKTGESILPVCLPPHQLAIKDMLVVTGWGLLKEGGALPTVLQKASVPLVNRSECSKPTIYSSSITPRMLCAGFLQGNVDACQGDSGGPLVYLSSRWQLIGIVSWGVGCAREGKPGVYADVTQLLDWIYTVMERNP</sequence>